<dbReference type="InterPro" id="IPR036388">
    <property type="entry name" value="WH-like_DNA-bd_sf"/>
</dbReference>
<feature type="non-terminal residue" evidence="6">
    <location>
        <position position="1"/>
    </location>
</feature>
<evidence type="ECO:0000313" key="6">
    <source>
        <dbReference type="EMBL" id="NKE61450.1"/>
    </source>
</evidence>
<sequence length="164" mass="17610">ARPRVARRGGDRARAARPRVAGGSTVRCGRYAVPAGAGQEPDRVRSGAAEGETAHGGTANPARCGRPRHRVRVALLVDRAKTELLTAGGRLRDVSKSGLESLTAAEYRVATIAAYSEKSTKQIAEQLYVTRRTVEIHLANASRKLGVRDRRELRAALPRKAVPA</sequence>
<comment type="caution">
    <text evidence="6">The sequence shown here is derived from an EMBL/GenBank/DDBJ whole genome shotgun (WGS) entry which is preliminary data.</text>
</comment>
<accession>A0ABX1FR03</accession>
<evidence type="ECO:0000256" key="1">
    <source>
        <dbReference type="ARBA" id="ARBA00023015"/>
    </source>
</evidence>
<name>A0ABX1FR03_9PSEU</name>
<evidence type="ECO:0000259" key="5">
    <source>
        <dbReference type="PROSITE" id="PS50043"/>
    </source>
</evidence>
<dbReference type="PANTHER" id="PTHR44688">
    <property type="entry name" value="DNA-BINDING TRANSCRIPTIONAL ACTIVATOR DEVR_DOSR"/>
    <property type="match status" value="1"/>
</dbReference>
<keyword evidence="7" id="KW-1185">Reference proteome</keyword>
<feature type="domain" description="HTH luxR-type" evidence="5">
    <location>
        <begin position="95"/>
        <end position="161"/>
    </location>
</feature>
<dbReference type="Gene3D" id="1.10.10.10">
    <property type="entry name" value="Winged helix-like DNA-binding domain superfamily/Winged helix DNA-binding domain"/>
    <property type="match status" value="1"/>
</dbReference>
<dbReference type="Pfam" id="PF00196">
    <property type="entry name" value="GerE"/>
    <property type="match status" value="1"/>
</dbReference>
<evidence type="ECO:0000256" key="4">
    <source>
        <dbReference type="SAM" id="MobiDB-lite"/>
    </source>
</evidence>
<dbReference type="SMART" id="SM00421">
    <property type="entry name" value="HTH_LUXR"/>
    <property type="match status" value="1"/>
</dbReference>
<evidence type="ECO:0000313" key="7">
    <source>
        <dbReference type="Proteomes" id="UP001515943"/>
    </source>
</evidence>
<dbReference type="InterPro" id="IPR000792">
    <property type="entry name" value="Tscrpt_reg_LuxR_C"/>
</dbReference>
<dbReference type="PANTHER" id="PTHR44688:SF16">
    <property type="entry name" value="DNA-BINDING TRANSCRIPTIONAL ACTIVATOR DEVR_DOSR"/>
    <property type="match status" value="1"/>
</dbReference>
<evidence type="ECO:0000256" key="3">
    <source>
        <dbReference type="ARBA" id="ARBA00023163"/>
    </source>
</evidence>
<proteinExistence type="predicted"/>
<keyword evidence="3" id="KW-0804">Transcription</keyword>
<dbReference type="PROSITE" id="PS50043">
    <property type="entry name" value="HTH_LUXR_2"/>
    <property type="match status" value="1"/>
</dbReference>
<keyword evidence="2" id="KW-0238">DNA-binding</keyword>
<dbReference type="InterPro" id="IPR016032">
    <property type="entry name" value="Sig_transdc_resp-reg_C-effctor"/>
</dbReference>
<evidence type="ECO:0000256" key="2">
    <source>
        <dbReference type="ARBA" id="ARBA00023125"/>
    </source>
</evidence>
<gene>
    <name evidence="6" type="ORF">FXN61_33695</name>
</gene>
<feature type="region of interest" description="Disordered" evidence="4">
    <location>
        <begin position="1"/>
        <end position="65"/>
    </location>
</feature>
<feature type="compositionally biased region" description="Low complexity" evidence="4">
    <location>
        <begin position="47"/>
        <end position="59"/>
    </location>
</feature>
<reference evidence="6 7" key="1">
    <citation type="submission" date="2019-08" db="EMBL/GenBank/DDBJ databases">
        <title>Lentzea from Indian Himalayas.</title>
        <authorList>
            <person name="Mandal S."/>
            <person name="Mallick Gupta A."/>
            <person name="Maiti P.K."/>
            <person name="Sarkar J."/>
            <person name="Mandal S."/>
        </authorList>
    </citation>
    <scope>NUCLEOTIDE SEQUENCE [LARGE SCALE GENOMIC DNA]</scope>
    <source>
        <strain evidence="6 7">PSKA42</strain>
    </source>
</reference>
<protein>
    <submittedName>
        <fullName evidence="6">Helix-turn-helix transcriptional regulator</fullName>
    </submittedName>
</protein>
<organism evidence="6 7">
    <name type="scientific">Lentzea indica</name>
    <dbReference type="NCBI Taxonomy" id="2604800"/>
    <lineage>
        <taxon>Bacteria</taxon>
        <taxon>Bacillati</taxon>
        <taxon>Actinomycetota</taxon>
        <taxon>Actinomycetes</taxon>
        <taxon>Pseudonocardiales</taxon>
        <taxon>Pseudonocardiaceae</taxon>
        <taxon>Lentzea</taxon>
    </lineage>
</organism>
<dbReference type="SUPFAM" id="SSF46894">
    <property type="entry name" value="C-terminal effector domain of the bipartite response regulators"/>
    <property type="match status" value="1"/>
</dbReference>
<dbReference type="EMBL" id="VSRL01000176">
    <property type="protein sequence ID" value="NKE61450.1"/>
    <property type="molecule type" value="Genomic_DNA"/>
</dbReference>
<dbReference type="Proteomes" id="UP001515943">
    <property type="component" value="Unassembled WGS sequence"/>
</dbReference>
<keyword evidence="1" id="KW-0805">Transcription regulation</keyword>